<sequence>MRFLSCVVLIIAVAAPSQAQWKLDDAFKPAKPADLEDVKSTPAPAAAIVLFDGTSLGKWVKRDGKGEVKWTLKDGAMEGVKGHGDIITKDTFGGRFQLHVEFRVPYEPTGQGQGRGNSGVYLQGRYEVQVLDSYGLKSGKNDCAAIYGIAAPTVNACKAPTVWQSYDIEFAAPKFENGKKTEPAVMTVHHNGVKVHDAVKVTTDNTTSGLGGDPATPGPIMLQDHGHPVQFRNVWLLPVKE</sequence>
<proteinExistence type="predicted"/>
<evidence type="ECO:0000313" key="4">
    <source>
        <dbReference type="Proteomes" id="UP000214646"/>
    </source>
</evidence>
<dbReference type="PANTHER" id="PTHR33546:SF1">
    <property type="entry name" value="LARGE, MULTIFUNCTIONAL SECRETED PROTEIN"/>
    <property type="match status" value="1"/>
</dbReference>
<reference evidence="4" key="1">
    <citation type="submission" date="2017-06" db="EMBL/GenBank/DDBJ databases">
        <title>Genome analysis of Fimbriiglobus ruber SP5, the first member of the order Planctomycetales with confirmed chitinolytic capability.</title>
        <authorList>
            <person name="Ravin N.V."/>
            <person name="Rakitin A.L."/>
            <person name="Ivanova A.A."/>
            <person name="Beletsky A.V."/>
            <person name="Kulichevskaya I.S."/>
            <person name="Mardanov A.V."/>
            <person name="Dedysh S.N."/>
        </authorList>
    </citation>
    <scope>NUCLEOTIDE SEQUENCE [LARGE SCALE GENOMIC DNA]</scope>
    <source>
        <strain evidence="4">SP5</strain>
    </source>
</reference>
<dbReference type="AlphaFoldDB" id="A0A225DPJ2"/>
<keyword evidence="4" id="KW-1185">Reference proteome</keyword>
<keyword evidence="1" id="KW-0732">Signal</keyword>
<dbReference type="RefSeq" id="WP_088253914.1">
    <property type="nucleotide sequence ID" value="NZ_NIDE01000004.1"/>
</dbReference>
<organism evidence="3 4">
    <name type="scientific">Fimbriiglobus ruber</name>
    <dbReference type="NCBI Taxonomy" id="1908690"/>
    <lineage>
        <taxon>Bacteria</taxon>
        <taxon>Pseudomonadati</taxon>
        <taxon>Planctomycetota</taxon>
        <taxon>Planctomycetia</taxon>
        <taxon>Gemmatales</taxon>
        <taxon>Gemmataceae</taxon>
        <taxon>Fimbriiglobus</taxon>
    </lineage>
</organism>
<accession>A0A225DPJ2</accession>
<protein>
    <submittedName>
        <fullName evidence="3">Putative multi-domain protein</fullName>
    </submittedName>
</protein>
<dbReference type="PANTHER" id="PTHR33546">
    <property type="entry name" value="LARGE, MULTIFUNCTIONAL SECRETED PROTEIN-RELATED"/>
    <property type="match status" value="1"/>
</dbReference>
<dbReference type="GO" id="GO:0016787">
    <property type="term" value="F:hydrolase activity"/>
    <property type="evidence" value="ECO:0007669"/>
    <property type="project" value="InterPro"/>
</dbReference>
<evidence type="ECO:0000313" key="3">
    <source>
        <dbReference type="EMBL" id="OWK42993.1"/>
    </source>
</evidence>
<feature type="domain" description="3-keto-alpha-glucoside-1,2-lyase/3-keto-2-hydroxy-glucal hydratase" evidence="2">
    <location>
        <begin position="47"/>
        <end position="236"/>
    </location>
</feature>
<evidence type="ECO:0000259" key="2">
    <source>
        <dbReference type="Pfam" id="PF06439"/>
    </source>
</evidence>
<feature type="signal peptide" evidence="1">
    <location>
        <begin position="1"/>
        <end position="19"/>
    </location>
</feature>
<name>A0A225DPJ2_9BACT</name>
<dbReference type="OrthoDB" id="176168at2"/>
<evidence type="ECO:0000256" key="1">
    <source>
        <dbReference type="SAM" id="SignalP"/>
    </source>
</evidence>
<dbReference type="Proteomes" id="UP000214646">
    <property type="component" value="Unassembled WGS sequence"/>
</dbReference>
<comment type="caution">
    <text evidence="3">The sequence shown here is derived from an EMBL/GenBank/DDBJ whole genome shotgun (WGS) entry which is preliminary data.</text>
</comment>
<feature type="chain" id="PRO_5012285059" evidence="1">
    <location>
        <begin position="20"/>
        <end position="241"/>
    </location>
</feature>
<dbReference type="InterPro" id="IPR010496">
    <property type="entry name" value="AL/BT2_dom"/>
</dbReference>
<gene>
    <name evidence="3" type="ORF">FRUB_02592</name>
</gene>
<dbReference type="Pfam" id="PF06439">
    <property type="entry name" value="3keto-disac_hyd"/>
    <property type="match status" value="1"/>
</dbReference>
<dbReference type="Gene3D" id="2.60.120.560">
    <property type="entry name" value="Exo-inulinase, domain 1"/>
    <property type="match status" value="1"/>
</dbReference>
<dbReference type="EMBL" id="NIDE01000004">
    <property type="protein sequence ID" value="OWK42993.1"/>
    <property type="molecule type" value="Genomic_DNA"/>
</dbReference>